<keyword evidence="1" id="KW-0732">Signal</keyword>
<evidence type="ECO:0000256" key="1">
    <source>
        <dbReference type="SAM" id="SignalP"/>
    </source>
</evidence>
<dbReference type="AlphaFoldDB" id="A0AAD5GK47"/>
<protein>
    <submittedName>
        <fullName evidence="2">Uncharacterized protein</fullName>
    </submittedName>
</protein>
<proteinExistence type="predicted"/>
<organism evidence="2 3">
    <name type="scientific">Ambrosia artemisiifolia</name>
    <name type="common">Common ragweed</name>
    <dbReference type="NCBI Taxonomy" id="4212"/>
    <lineage>
        <taxon>Eukaryota</taxon>
        <taxon>Viridiplantae</taxon>
        <taxon>Streptophyta</taxon>
        <taxon>Embryophyta</taxon>
        <taxon>Tracheophyta</taxon>
        <taxon>Spermatophyta</taxon>
        <taxon>Magnoliopsida</taxon>
        <taxon>eudicotyledons</taxon>
        <taxon>Gunneridae</taxon>
        <taxon>Pentapetalae</taxon>
        <taxon>asterids</taxon>
        <taxon>campanulids</taxon>
        <taxon>Asterales</taxon>
        <taxon>Asteraceae</taxon>
        <taxon>Asteroideae</taxon>
        <taxon>Heliantheae alliance</taxon>
        <taxon>Heliantheae</taxon>
        <taxon>Ambrosia</taxon>
    </lineage>
</organism>
<feature type="signal peptide" evidence="1">
    <location>
        <begin position="1"/>
        <end position="16"/>
    </location>
</feature>
<feature type="chain" id="PRO_5042183624" evidence="1">
    <location>
        <begin position="17"/>
        <end position="85"/>
    </location>
</feature>
<dbReference type="Proteomes" id="UP001206925">
    <property type="component" value="Unassembled WGS sequence"/>
</dbReference>
<evidence type="ECO:0000313" key="3">
    <source>
        <dbReference type="Proteomes" id="UP001206925"/>
    </source>
</evidence>
<evidence type="ECO:0000313" key="2">
    <source>
        <dbReference type="EMBL" id="KAI7745827.1"/>
    </source>
</evidence>
<name>A0AAD5GK47_AMBAR</name>
<accession>A0AAD5GK47</accession>
<comment type="caution">
    <text evidence="2">The sequence shown here is derived from an EMBL/GenBank/DDBJ whole genome shotgun (WGS) entry which is preliminary data.</text>
</comment>
<gene>
    <name evidence="2" type="ORF">M8C21_015068</name>
</gene>
<keyword evidence="3" id="KW-1185">Reference proteome</keyword>
<reference evidence="2" key="1">
    <citation type="submission" date="2022-06" db="EMBL/GenBank/DDBJ databases">
        <title>Uncovering the hologenomic basis of an extraordinary plant invasion.</title>
        <authorList>
            <person name="Bieker V.C."/>
            <person name="Martin M.D."/>
            <person name="Gilbert T."/>
            <person name="Hodgins K."/>
            <person name="Battlay P."/>
            <person name="Petersen B."/>
            <person name="Wilson J."/>
        </authorList>
    </citation>
    <scope>NUCLEOTIDE SEQUENCE</scope>
    <source>
        <strain evidence="2">AA19_3_7</strain>
        <tissue evidence="2">Leaf</tissue>
    </source>
</reference>
<sequence length="85" mass="9278">MELPVIVVVSFQIILADTLFAEIPLALPPSPVPASFCTALLEPHIKGERPMKMERGRFGTRGGNIPAEWVDYAIQTMGLLETSVV</sequence>
<dbReference type="EMBL" id="JAMZMK010007115">
    <property type="protein sequence ID" value="KAI7745827.1"/>
    <property type="molecule type" value="Genomic_DNA"/>
</dbReference>